<protein>
    <submittedName>
        <fullName evidence="4">Diaminopropionate ammonia-lyase</fullName>
    </submittedName>
</protein>
<dbReference type="NCBIfam" id="TIGR01747">
    <property type="entry name" value="diampropi_NH3ly"/>
    <property type="match status" value="1"/>
</dbReference>
<dbReference type="NCBIfam" id="NF006058">
    <property type="entry name" value="PRK08206.1"/>
    <property type="match status" value="1"/>
</dbReference>
<dbReference type="GO" id="GO:0008838">
    <property type="term" value="F:diaminopropionate ammonia-lyase activity"/>
    <property type="evidence" value="ECO:0007669"/>
    <property type="project" value="InterPro"/>
</dbReference>
<organism evidence="4 5">
    <name type="scientific">Acinetobacter larvae</name>
    <dbReference type="NCBI Taxonomy" id="1789224"/>
    <lineage>
        <taxon>Bacteria</taxon>
        <taxon>Pseudomonadati</taxon>
        <taxon>Pseudomonadota</taxon>
        <taxon>Gammaproteobacteria</taxon>
        <taxon>Moraxellales</taxon>
        <taxon>Moraxellaceae</taxon>
        <taxon>Acinetobacter</taxon>
    </lineage>
</organism>
<dbReference type="PANTHER" id="PTHR42937:SF1">
    <property type="entry name" value="DIAMINOPROPIONATE AMMONIA-LYASE"/>
    <property type="match status" value="1"/>
</dbReference>
<evidence type="ECO:0000313" key="5">
    <source>
        <dbReference type="Proteomes" id="UP000093391"/>
    </source>
</evidence>
<sequence>MISSKINPHRKAHHSALFNVAIAQQIRGLHEKMPQYRNTPLLSLQNLADHLGLKHIYVKNEADRLSLGAFKVLGSAYALARLLSEKLAIPLADFDFEQIARDHAQSMVFITATAGNHGRGVAWIAREMKQNAVILMPKGSSQASVDKILALGAKCHVSDLNYDDTVRLAQQLAERYQWVLVQDTAWETYQEIPTWISQGYMTMADEAIQQLLYMDLALPSHVMLQAGVGAMAGGVLGYLLDRLENTASAPLTVMLTEPQQAACLLHSAQQPQAIPVAITGALESIMAGLACGEVNPVTWPVLRDGTSIFTAVSDQLTLRGMDLYAHPIAGDPIISSGPSGAVTLGLLDYICRAKDNAAMQLKQDFGLNQDSVVLLFNTEAAL</sequence>
<dbReference type="PANTHER" id="PTHR42937">
    <property type="match status" value="1"/>
</dbReference>
<keyword evidence="2" id="KW-0663">Pyridoxal phosphate</keyword>
<dbReference type="SUPFAM" id="SSF53686">
    <property type="entry name" value="Tryptophan synthase beta subunit-like PLP-dependent enzymes"/>
    <property type="match status" value="1"/>
</dbReference>
<dbReference type="CDD" id="cd00640">
    <property type="entry name" value="Trp-synth-beta_II"/>
    <property type="match status" value="1"/>
</dbReference>
<dbReference type="InterPro" id="IPR001926">
    <property type="entry name" value="TrpB-like_PALP"/>
</dbReference>
<proteinExistence type="predicted"/>
<gene>
    <name evidence="4" type="ORF">BFG52_09260</name>
</gene>
<evidence type="ECO:0000256" key="1">
    <source>
        <dbReference type="ARBA" id="ARBA00001933"/>
    </source>
</evidence>
<name>A0A1B2M001_9GAMM</name>
<feature type="domain" description="Tryptophan synthase beta chain-like PALP" evidence="3">
    <location>
        <begin position="34"/>
        <end position="344"/>
    </location>
</feature>
<dbReference type="EMBL" id="CP016895">
    <property type="protein sequence ID" value="AOA58517.1"/>
    <property type="molecule type" value="Genomic_DNA"/>
</dbReference>
<dbReference type="InterPro" id="IPR036052">
    <property type="entry name" value="TrpB-like_PALP_sf"/>
</dbReference>
<dbReference type="AlphaFoldDB" id="A0A1B2M001"/>
<accession>A0A1B2M001</accession>
<dbReference type="KEGG" id="ala:BFG52_09260"/>
<reference evidence="4 5" key="1">
    <citation type="submission" date="2016-08" db="EMBL/GenBank/DDBJ databases">
        <authorList>
            <person name="Seilhamer J.J."/>
        </authorList>
    </citation>
    <scope>NUCLEOTIDE SEQUENCE [LARGE SCALE GENOMIC DNA]</scope>
    <source>
        <strain evidence="4 5">BRTC-1</strain>
    </source>
</reference>
<dbReference type="InterPro" id="IPR010081">
    <property type="entry name" value="DiNH2opropionate_NH3_lyase"/>
</dbReference>
<dbReference type="GO" id="GO:0030170">
    <property type="term" value="F:pyridoxal phosphate binding"/>
    <property type="evidence" value="ECO:0007669"/>
    <property type="project" value="InterPro"/>
</dbReference>
<evidence type="ECO:0000259" key="3">
    <source>
        <dbReference type="Pfam" id="PF00291"/>
    </source>
</evidence>
<dbReference type="STRING" id="1789224.BFG52_09260"/>
<dbReference type="Proteomes" id="UP000093391">
    <property type="component" value="Chromosome"/>
</dbReference>
<dbReference type="Pfam" id="PF00291">
    <property type="entry name" value="PALP"/>
    <property type="match status" value="1"/>
</dbReference>
<dbReference type="OrthoDB" id="34584at2"/>
<evidence type="ECO:0000313" key="4">
    <source>
        <dbReference type="EMBL" id="AOA58517.1"/>
    </source>
</evidence>
<comment type="cofactor">
    <cofactor evidence="1">
        <name>pyridoxal 5'-phosphate</name>
        <dbReference type="ChEBI" id="CHEBI:597326"/>
    </cofactor>
</comment>
<evidence type="ECO:0000256" key="2">
    <source>
        <dbReference type="ARBA" id="ARBA00022898"/>
    </source>
</evidence>
<dbReference type="RefSeq" id="WP_067555092.1">
    <property type="nucleotide sequence ID" value="NZ_CP016895.1"/>
</dbReference>
<keyword evidence="5" id="KW-1185">Reference proteome</keyword>
<dbReference type="Gene3D" id="3.40.50.1100">
    <property type="match status" value="3"/>
</dbReference>
<keyword evidence="4" id="KW-0456">Lyase</keyword>